<comment type="caution">
    <text evidence="1">The sequence shown here is derived from an EMBL/GenBank/DDBJ whole genome shotgun (WGS) entry which is preliminary data.</text>
</comment>
<organism evidence="1 2">
    <name type="scientific">Pristionchus entomophagus</name>
    <dbReference type="NCBI Taxonomy" id="358040"/>
    <lineage>
        <taxon>Eukaryota</taxon>
        <taxon>Metazoa</taxon>
        <taxon>Ecdysozoa</taxon>
        <taxon>Nematoda</taxon>
        <taxon>Chromadorea</taxon>
        <taxon>Rhabditida</taxon>
        <taxon>Rhabditina</taxon>
        <taxon>Diplogasteromorpha</taxon>
        <taxon>Diplogasteroidea</taxon>
        <taxon>Neodiplogasteridae</taxon>
        <taxon>Pristionchus</taxon>
    </lineage>
</organism>
<protein>
    <submittedName>
        <fullName evidence="1">Uncharacterized protein</fullName>
    </submittedName>
</protein>
<feature type="non-terminal residue" evidence="1">
    <location>
        <position position="1"/>
    </location>
</feature>
<reference evidence="1" key="1">
    <citation type="submission" date="2023-10" db="EMBL/GenBank/DDBJ databases">
        <title>Genome assembly of Pristionchus species.</title>
        <authorList>
            <person name="Yoshida K."/>
            <person name="Sommer R.J."/>
        </authorList>
    </citation>
    <scope>NUCLEOTIDE SEQUENCE</scope>
    <source>
        <strain evidence="1">RS0144</strain>
    </source>
</reference>
<gene>
    <name evidence="1" type="ORF">PENTCL1PPCAC_1553</name>
</gene>
<evidence type="ECO:0000313" key="1">
    <source>
        <dbReference type="EMBL" id="GMS79378.1"/>
    </source>
</evidence>
<feature type="non-terminal residue" evidence="1">
    <location>
        <position position="99"/>
    </location>
</feature>
<dbReference type="Proteomes" id="UP001432027">
    <property type="component" value="Unassembled WGS sequence"/>
</dbReference>
<proteinExistence type="predicted"/>
<evidence type="ECO:0000313" key="2">
    <source>
        <dbReference type="Proteomes" id="UP001432027"/>
    </source>
</evidence>
<dbReference type="AlphaFoldDB" id="A0AAV5SFD7"/>
<accession>A0AAV5SFD7</accession>
<name>A0AAV5SFD7_9BILA</name>
<sequence>TNCLDSLLELMKIKSQQITKLKGQIGKAERGIPALPEHPEESDFHSRMTAQWGLVLKNIAEISHVCAKKRSKELPAEISNILDQIQLRHMDMISLTITS</sequence>
<keyword evidence="2" id="KW-1185">Reference proteome</keyword>
<dbReference type="EMBL" id="BTSX01000001">
    <property type="protein sequence ID" value="GMS79378.1"/>
    <property type="molecule type" value="Genomic_DNA"/>
</dbReference>